<dbReference type="InterPro" id="IPR002941">
    <property type="entry name" value="DNA_methylase_N4/N6"/>
</dbReference>
<dbReference type="PROSITE" id="PS00092">
    <property type="entry name" value="N6_MTASE"/>
    <property type="match status" value="1"/>
</dbReference>
<evidence type="ECO:0000256" key="2">
    <source>
        <dbReference type="ARBA" id="ARBA00022603"/>
    </source>
</evidence>
<keyword evidence="2" id="KW-0489">Methyltransferase</keyword>
<name>A0A0F9LK51_9ZZZZ</name>
<gene>
    <name evidence="5" type="ORF">LCGC14_1188830</name>
</gene>
<organism evidence="5">
    <name type="scientific">marine sediment metagenome</name>
    <dbReference type="NCBI Taxonomy" id="412755"/>
    <lineage>
        <taxon>unclassified sequences</taxon>
        <taxon>metagenomes</taxon>
        <taxon>ecological metagenomes</taxon>
    </lineage>
</organism>
<evidence type="ECO:0000256" key="3">
    <source>
        <dbReference type="ARBA" id="ARBA00022679"/>
    </source>
</evidence>
<dbReference type="PRINTS" id="PR00508">
    <property type="entry name" value="S21N4MTFRASE"/>
</dbReference>
<dbReference type="GO" id="GO:0008170">
    <property type="term" value="F:N-methyltransferase activity"/>
    <property type="evidence" value="ECO:0007669"/>
    <property type="project" value="InterPro"/>
</dbReference>
<comment type="similarity">
    <text evidence="1">Belongs to the N(4)/N(6)-methyltransferase family.</text>
</comment>
<keyword evidence="3" id="KW-0808">Transferase</keyword>
<proteinExistence type="inferred from homology"/>
<dbReference type="AlphaFoldDB" id="A0A0F9LK51"/>
<dbReference type="Pfam" id="PF01555">
    <property type="entry name" value="N6_N4_Mtase"/>
    <property type="match status" value="1"/>
</dbReference>
<sequence length="253" mass="29571">MKINNIYLGDNLKILKTFPNNSINLIYLDPPFFTQSKRTIQTSNYSYNDKWDNMDKYLHFMELRIKELYRVLKPTGSFYLQCDWHVNAHLRIMCDDIFGESNYRNEIIWRIGWISGYKTKKIGWIRNHDTIHYYIKSNIFTFNKEFSIEDTWNCSRGDTLNSISIMSFSKEKLGYPTQKPEALLERIIKASSNEGDIVCDAFCGSGTTCVVSAKLNRKFIGIDSNPDAVKITIKRLKMPVIHNKIKSDVETLF</sequence>
<dbReference type="Gene3D" id="3.40.50.150">
    <property type="entry name" value="Vaccinia Virus protein VP39"/>
    <property type="match status" value="1"/>
</dbReference>
<accession>A0A0F9LK51</accession>
<dbReference type="EMBL" id="LAZR01006015">
    <property type="protein sequence ID" value="KKM95379.1"/>
    <property type="molecule type" value="Genomic_DNA"/>
</dbReference>
<reference evidence="5" key="1">
    <citation type="journal article" date="2015" name="Nature">
        <title>Complex archaea that bridge the gap between prokaryotes and eukaryotes.</title>
        <authorList>
            <person name="Spang A."/>
            <person name="Saw J.H."/>
            <person name="Jorgensen S.L."/>
            <person name="Zaremba-Niedzwiedzka K."/>
            <person name="Martijn J."/>
            <person name="Lind A.E."/>
            <person name="van Eijk R."/>
            <person name="Schleper C."/>
            <person name="Guy L."/>
            <person name="Ettema T.J."/>
        </authorList>
    </citation>
    <scope>NUCLEOTIDE SEQUENCE</scope>
</reference>
<dbReference type="InterPro" id="IPR002052">
    <property type="entry name" value="DNA_methylase_N6_adenine_CS"/>
</dbReference>
<comment type="caution">
    <text evidence="5">The sequence shown here is derived from an EMBL/GenBank/DDBJ whole genome shotgun (WGS) entry which is preliminary data.</text>
</comment>
<dbReference type="GO" id="GO:0003677">
    <property type="term" value="F:DNA binding"/>
    <property type="evidence" value="ECO:0007669"/>
    <property type="project" value="InterPro"/>
</dbReference>
<dbReference type="SUPFAM" id="SSF53335">
    <property type="entry name" value="S-adenosyl-L-methionine-dependent methyltransferases"/>
    <property type="match status" value="1"/>
</dbReference>
<dbReference type="PANTHER" id="PTHR13370:SF3">
    <property type="entry name" value="TRNA (GUANINE(10)-N2)-METHYLTRANSFERASE HOMOLOG"/>
    <property type="match status" value="1"/>
</dbReference>
<evidence type="ECO:0000256" key="1">
    <source>
        <dbReference type="ARBA" id="ARBA00006594"/>
    </source>
</evidence>
<dbReference type="GO" id="GO:0005737">
    <property type="term" value="C:cytoplasm"/>
    <property type="evidence" value="ECO:0007669"/>
    <property type="project" value="TreeGrafter"/>
</dbReference>
<evidence type="ECO:0000259" key="4">
    <source>
        <dbReference type="Pfam" id="PF01555"/>
    </source>
</evidence>
<dbReference type="InterPro" id="IPR001091">
    <property type="entry name" value="RM_Methyltransferase"/>
</dbReference>
<protein>
    <recommendedName>
        <fullName evidence="4">DNA methylase N-4/N-6 domain-containing protein</fullName>
    </recommendedName>
</protein>
<dbReference type="GO" id="GO:0032259">
    <property type="term" value="P:methylation"/>
    <property type="evidence" value="ECO:0007669"/>
    <property type="project" value="UniProtKB-KW"/>
</dbReference>
<dbReference type="InterPro" id="IPR029063">
    <property type="entry name" value="SAM-dependent_MTases_sf"/>
</dbReference>
<feature type="domain" description="DNA methylase N-4/N-6" evidence="4">
    <location>
        <begin position="23"/>
        <end position="233"/>
    </location>
</feature>
<dbReference type="GO" id="GO:0009007">
    <property type="term" value="F:site-specific DNA-methyltransferase (adenine-specific) activity"/>
    <property type="evidence" value="ECO:0007669"/>
    <property type="project" value="TreeGrafter"/>
</dbReference>
<dbReference type="PANTHER" id="PTHR13370">
    <property type="entry name" value="RNA METHYLASE-RELATED"/>
    <property type="match status" value="1"/>
</dbReference>
<evidence type="ECO:0000313" key="5">
    <source>
        <dbReference type="EMBL" id="KKM95379.1"/>
    </source>
</evidence>